<dbReference type="Proteomes" id="UP000544090">
    <property type="component" value="Unassembled WGS sequence"/>
</dbReference>
<comment type="caution">
    <text evidence="1">The sequence shown here is derived from an EMBL/GenBank/DDBJ whole genome shotgun (WGS) entry which is preliminary data.</text>
</comment>
<dbReference type="RefSeq" id="WP_168484678.1">
    <property type="nucleotide sequence ID" value="NZ_JAAZSQ010000001.1"/>
</dbReference>
<dbReference type="AlphaFoldDB" id="A0A7X6K4M0"/>
<gene>
    <name evidence="1" type="ORF">HGG74_02185</name>
</gene>
<sequence length="194" mass="20897">MLPFETEDEFLTVSYIASDMAEAGGGEPDVALVQGWWSRLSRSDLTAPAEGLASTEFCVVHPTDPQAALEAMSEDYAIASIAATEAIGEHGVLRGREVHRLIAFADIKVAPIAEGTGLELVLIDRILARFSAGIDTWAVIFNMDPELLDSPGDGQWPDTQQIAAPVPPSFTEMPTRALGRTLVWNSQGKHLPAR</sequence>
<dbReference type="EMBL" id="JAAZSQ010000001">
    <property type="protein sequence ID" value="NKX53364.1"/>
    <property type="molecule type" value="Genomic_DNA"/>
</dbReference>
<keyword evidence="2" id="KW-1185">Reference proteome</keyword>
<name>A0A7X6K4M0_9MICC</name>
<evidence type="ECO:0000313" key="2">
    <source>
        <dbReference type="Proteomes" id="UP000544090"/>
    </source>
</evidence>
<reference evidence="1 2" key="1">
    <citation type="submission" date="2020-04" db="EMBL/GenBank/DDBJ databases">
        <title>Arthrobacter sp. nov.</title>
        <authorList>
            <person name="Liu S."/>
        </authorList>
    </citation>
    <scope>NUCLEOTIDE SEQUENCE [LARGE SCALE GENOMIC DNA]</scope>
    <source>
        <strain evidence="1 2">E918</strain>
    </source>
</reference>
<protein>
    <submittedName>
        <fullName evidence="1">Uncharacterized protein</fullName>
    </submittedName>
</protein>
<organism evidence="1 2">
    <name type="scientific">Arthrobacter mobilis</name>
    <dbReference type="NCBI Taxonomy" id="2724944"/>
    <lineage>
        <taxon>Bacteria</taxon>
        <taxon>Bacillati</taxon>
        <taxon>Actinomycetota</taxon>
        <taxon>Actinomycetes</taxon>
        <taxon>Micrococcales</taxon>
        <taxon>Micrococcaceae</taxon>
        <taxon>Arthrobacter</taxon>
    </lineage>
</organism>
<proteinExistence type="predicted"/>
<accession>A0A7X6K4M0</accession>
<evidence type="ECO:0000313" key="1">
    <source>
        <dbReference type="EMBL" id="NKX53364.1"/>
    </source>
</evidence>